<keyword evidence="5" id="KW-1185">Reference proteome</keyword>
<dbReference type="AlphaFoldDB" id="A0A8T1S6J4"/>
<dbReference type="PANTHER" id="PTHR15267">
    <property type="entry name" value="TUMOR NECROSIS FACTOR LIGAND SUPERFAMILY MEMBER 18"/>
    <property type="match status" value="1"/>
</dbReference>
<organism evidence="4 5">
    <name type="scientific">Chelydra serpentina</name>
    <name type="common">Snapping turtle</name>
    <name type="synonym">Testudo serpentina</name>
    <dbReference type="NCBI Taxonomy" id="8475"/>
    <lineage>
        <taxon>Eukaryota</taxon>
        <taxon>Metazoa</taxon>
        <taxon>Chordata</taxon>
        <taxon>Craniata</taxon>
        <taxon>Vertebrata</taxon>
        <taxon>Euteleostomi</taxon>
        <taxon>Archelosauria</taxon>
        <taxon>Testudinata</taxon>
        <taxon>Testudines</taxon>
        <taxon>Cryptodira</taxon>
        <taxon>Durocryptodira</taxon>
        <taxon>Americhelydia</taxon>
        <taxon>Chelydroidea</taxon>
        <taxon>Chelydridae</taxon>
        <taxon>Chelydra</taxon>
    </lineage>
</organism>
<comment type="caution">
    <text evidence="4">The sequence shown here is derived from an EMBL/GenBank/DDBJ whole genome shotgun (WGS) entry which is preliminary data.</text>
</comment>
<feature type="domain" description="THD" evidence="3">
    <location>
        <begin position="44"/>
        <end position="183"/>
    </location>
</feature>
<dbReference type="GO" id="GO:0033209">
    <property type="term" value="P:tumor necrosis factor-mediated signaling pathway"/>
    <property type="evidence" value="ECO:0007669"/>
    <property type="project" value="InterPro"/>
</dbReference>
<dbReference type="Pfam" id="PF00229">
    <property type="entry name" value="TNF"/>
    <property type="match status" value="1"/>
</dbReference>
<name>A0A8T1S6J4_CHESE</name>
<dbReference type="SUPFAM" id="SSF49842">
    <property type="entry name" value="TNF-like"/>
    <property type="match status" value="1"/>
</dbReference>
<evidence type="ECO:0000256" key="2">
    <source>
        <dbReference type="SAM" id="Phobius"/>
    </source>
</evidence>
<dbReference type="EMBL" id="JAHGAV010000591">
    <property type="protein sequence ID" value="KAG6924471.1"/>
    <property type="molecule type" value="Genomic_DNA"/>
</dbReference>
<evidence type="ECO:0000313" key="5">
    <source>
        <dbReference type="Proteomes" id="UP000765507"/>
    </source>
</evidence>
<keyword evidence="2" id="KW-0812">Transmembrane</keyword>
<accession>A0A8T1S6J4</accession>
<dbReference type="GO" id="GO:0002309">
    <property type="term" value="P:T cell proliferation involved in immune response"/>
    <property type="evidence" value="ECO:0007669"/>
    <property type="project" value="InterPro"/>
</dbReference>
<dbReference type="InterPro" id="IPR008983">
    <property type="entry name" value="Tumour_necrosis_fac-like_dom"/>
</dbReference>
<proteinExistence type="inferred from homology"/>
<dbReference type="GO" id="GO:0016020">
    <property type="term" value="C:membrane"/>
    <property type="evidence" value="ECO:0007669"/>
    <property type="project" value="InterPro"/>
</dbReference>
<dbReference type="GO" id="GO:0009986">
    <property type="term" value="C:cell surface"/>
    <property type="evidence" value="ECO:0007669"/>
    <property type="project" value="TreeGrafter"/>
</dbReference>
<evidence type="ECO:0000256" key="1">
    <source>
        <dbReference type="ARBA" id="ARBA00008670"/>
    </source>
</evidence>
<protein>
    <submittedName>
        <fullName evidence="4">Tumor necrosis factor (Ligand) superfamily, member 18</fullName>
    </submittedName>
</protein>
<gene>
    <name evidence="4" type="ORF">G0U57_017309</name>
</gene>
<sequence length="183" mass="20951">METSNFLENGNIPNEANKSRCNWMNCCTLAALALLILVVVPLLIVCFLCLHSQSPKICWAHATSPSGGRDRYIIWKWNLTDCSSFVRNDSDQKLEILQSGMYFIYAQVTRITTIKEYFTMTLYKNQNILLNQMTGTNTEEDTVSINFGRPYFLSKGDKLFCSVNSGLGHISKENRTYWGLYKM</sequence>
<dbReference type="GO" id="GO:0005164">
    <property type="term" value="F:tumor necrosis factor receptor binding"/>
    <property type="evidence" value="ECO:0007669"/>
    <property type="project" value="InterPro"/>
</dbReference>
<keyword evidence="2" id="KW-1133">Transmembrane helix</keyword>
<dbReference type="GO" id="GO:0042129">
    <property type="term" value="P:regulation of T cell proliferation"/>
    <property type="evidence" value="ECO:0007669"/>
    <property type="project" value="TreeGrafter"/>
</dbReference>
<dbReference type="Proteomes" id="UP000765507">
    <property type="component" value="Unassembled WGS sequence"/>
</dbReference>
<dbReference type="InterPro" id="IPR042380">
    <property type="entry name" value="TNFSF18"/>
</dbReference>
<keyword evidence="2" id="KW-0472">Membrane</keyword>
<reference evidence="4 5" key="1">
    <citation type="journal article" date="2020" name="G3 (Bethesda)">
        <title>Draft Genome of the Common Snapping Turtle, Chelydra serpentina, a Model for Phenotypic Plasticity in Reptiles.</title>
        <authorList>
            <person name="Das D."/>
            <person name="Singh S.K."/>
            <person name="Bierstedt J."/>
            <person name="Erickson A."/>
            <person name="Galli G.L.J."/>
            <person name="Crossley D.A. 2nd"/>
            <person name="Rhen T."/>
        </authorList>
    </citation>
    <scope>NUCLEOTIDE SEQUENCE [LARGE SCALE GENOMIC DNA]</scope>
    <source>
        <strain evidence="4">KW</strain>
    </source>
</reference>
<evidence type="ECO:0000313" key="4">
    <source>
        <dbReference type="EMBL" id="KAG6924471.1"/>
    </source>
</evidence>
<dbReference type="PROSITE" id="PS50049">
    <property type="entry name" value="THD_2"/>
    <property type="match status" value="1"/>
</dbReference>
<evidence type="ECO:0000259" key="3">
    <source>
        <dbReference type="PROSITE" id="PS50049"/>
    </source>
</evidence>
<feature type="transmembrane region" description="Helical" evidence="2">
    <location>
        <begin position="29"/>
        <end position="50"/>
    </location>
</feature>
<comment type="similarity">
    <text evidence="1">Belongs to the tumor necrosis factor family.</text>
</comment>
<dbReference type="OrthoDB" id="9096520at2759"/>
<dbReference type="Gene3D" id="2.60.120.40">
    <property type="match status" value="1"/>
</dbReference>
<dbReference type="PANTHER" id="PTHR15267:SF1">
    <property type="entry name" value="TUMOR NECROSIS FACTOR LIGAND SUPERFAMILY MEMBER 18"/>
    <property type="match status" value="1"/>
</dbReference>
<dbReference type="InterPro" id="IPR006052">
    <property type="entry name" value="TNF_dom"/>
</dbReference>